<dbReference type="PANTHER" id="PTHR43245:SF55">
    <property type="entry name" value="NAD(P)-BINDING DOMAIN-CONTAINING PROTEIN"/>
    <property type="match status" value="1"/>
</dbReference>
<proteinExistence type="predicted"/>
<keyword evidence="3" id="KW-1185">Reference proteome</keyword>
<reference evidence="2 3" key="1">
    <citation type="submission" date="2024-08" db="EMBL/GenBank/DDBJ databases">
        <title>Whole-genome sequencing of halo(alkali)philic microorganisms from hypersaline lakes.</title>
        <authorList>
            <person name="Sorokin D.Y."/>
            <person name="Merkel A.Y."/>
            <person name="Messina E."/>
            <person name="Yakimov M."/>
        </authorList>
    </citation>
    <scope>NUCLEOTIDE SEQUENCE [LARGE SCALE GENOMIC DNA]</scope>
    <source>
        <strain evidence="2 3">AB-hyl4</strain>
    </source>
</reference>
<comment type="caution">
    <text evidence="2">The sequence shown here is derived from an EMBL/GenBank/DDBJ whole genome shotgun (WGS) entry which is preliminary data.</text>
</comment>
<name>A0ABV4U5T1_9BACT</name>
<dbReference type="PANTHER" id="PTHR43245">
    <property type="entry name" value="BIFUNCTIONAL POLYMYXIN RESISTANCE PROTEIN ARNA"/>
    <property type="match status" value="1"/>
</dbReference>
<dbReference type="SUPFAM" id="SSF51735">
    <property type="entry name" value="NAD(P)-binding Rossmann-fold domains"/>
    <property type="match status" value="1"/>
</dbReference>
<feature type="domain" description="NAD-dependent epimerase/dehydratase" evidence="1">
    <location>
        <begin position="5"/>
        <end position="180"/>
    </location>
</feature>
<dbReference type="InterPro" id="IPR001509">
    <property type="entry name" value="Epimerase_deHydtase"/>
</dbReference>
<dbReference type="RefSeq" id="WP_425345033.1">
    <property type="nucleotide sequence ID" value="NZ_JBGUBD010000004.1"/>
</dbReference>
<dbReference type="EMBL" id="JBGUBD010000004">
    <property type="protein sequence ID" value="MFA9478106.1"/>
    <property type="molecule type" value="Genomic_DNA"/>
</dbReference>
<protein>
    <submittedName>
        <fullName evidence="2">NAD-dependent epimerase/dehydratase family protein</fullName>
    </submittedName>
</protein>
<evidence type="ECO:0000313" key="2">
    <source>
        <dbReference type="EMBL" id="MFA9478106.1"/>
    </source>
</evidence>
<organism evidence="2 3">
    <name type="scientific">Natronomicrosphaera hydrolytica</name>
    <dbReference type="NCBI Taxonomy" id="3242702"/>
    <lineage>
        <taxon>Bacteria</taxon>
        <taxon>Pseudomonadati</taxon>
        <taxon>Planctomycetota</taxon>
        <taxon>Phycisphaerae</taxon>
        <taxon>Phycisphaerales</taxon>
        <taxon>Phycisphaeraceae</taxon>
        <taxon>Natronomicrosphaera</taxon>
    </lineage>
</organism>
<dbReference type="InterPro" id="IPR050177">
    <property type="entry name" value="Lipid_A_modif_metabolic_enz"/>
</dbReference>
<dbReference type="Proteomes" id="UP001575105">
    <property type="component" value="Unassembled WGS sequence"/>
</dbReference>
<gene>
    <name evidence="2" type="ORF">ACERK3_07320</name>
</gene>
<dbReference type="Gene3D" id="3.40.50.720">
    <property type="entry name" value="NAD(P)-binding Rossmann-like Domain"/>
    <property type="match status" value="1"/>
</dbReference>
<evidence type="ECO:0000259" key="1">
    <source>
        <dbReference type="Pfam" id="PF01370"/>
    </source>
</evidence>
<dbReference type="InterPro" id="IPR036291">
    <property type="entry name" value="NAD(P)-bd_dom_sf"/>
</dbReference>
<sequence>MMKKILVTGGAGKAGRATVQELLAYGYEVQSTDLVRHGGLGCPEMRADLTDLGQAIDVLKGFEAVVHLAAIPGPGIVSDVQTFHINTTSTYNVFSAAATLNMKRVVWASSETTLGLPFPANPPAYAPVDEAHPLTPHTTYALSKVVGEELARQFSRWSGIPIVGLRFSNIMEPADYARFPSFQADPELRAWNLWGYVDARDMAQSCRLALEADLTGASAFIIAAADTVMTRPSAELLAERFPQTELRGLTDSRATLLSIDAAKQVLGYRPAYSWTDHVEPAG</sequence>
<accession>A0ABV4U5T1</accession>
<evidence type="ECO:0000313" key="3">
    <source>
        <dbReference type="Proteomes" id="UP001575105"/>
    </source>
</evidence>
<dbReference type="Pfam" id="PF01370">
    <property type="entry name" value="Epimerase"/>
    <property type="match status" value="1"/>
</dbReference>